<proteinExistence type="predicted"/>
<dbReference type="OrthoDB" id="6162327at2759"/>
<feature type="compositionally biased region" description="Polar residues" evidence="1">
    <location>
        <begin position="267"/>
        <end position="279"/>
    </location>
</feature>
<evidence type="ECO:0000313" key="2">
    <source>
        <dbReference type="EMBL" id="VDH99657.1"/>
    </source>
</evidence>
<feature type="region of interest" description="Disordered" evidence="1">
    <location>
        <begin position="364"/>
        <end position="435"/>
    </location>
</feature>
<feature type="compositionally biased region" description="Low complexity" evidence="1">
    <location>
        <begin position="420"/>
        <end position="434"/>
    </location>
</feature>
<feature type="region of interest" description="Disordered" evidence="1">
    <location>
        <begin position="507"/>
        <end position="538"/>
    </location>
</feature>
<name>A0A8B6C3K5_MYTGA</name>
<feature type="compositionally biased region" description="Low complexity" evidence="1">
    <location>
        <begin position="514"/>
        <end position="524"/>
    </location>
</feature>
<evidence type="ECO:0000256" key="1">
    <source>
        <dbReference type="SAM" id="MobiDB-lite"/>
    </source>
</evidence>
<dbReference type="AlphaFoldDB" id="A0A8B6C3K5"/>
<feature type="compositionally biased region" description="Basic and acidic residues" evidence="1">
    <location>
        <begin position="225"/>
        <end position="249"/>
    </location>
</feature>
<feature type="compositionally biased region" description="Polar residues" evidence="1">
    <location>
        <begin position="199"/>
        <end position="224"/>
    </location>
</feature>
<protein>
    <submittedName>
        <fullName evidence="2">Uncharacterized protein</fullName>
    </submittedName>
</protein>
<evidence type="ECO:0000313" key="3">
    <source>
        <dbReference type="Proteomes" id="UP000596742"/>
    </source>
</evidence>
<accession>A0A8B6C3K5</accession>
<feature type="region of interest" description="Disordered" evidence="1">
    <location>
        <begin position="189"/>
        <end position="292"/>
    </location>
</feature>
<organism evidence="2 3">
    <name type="scientific">Mytilus galloprovincialis</name>
    <name type="common">Mediterranean mussel</name>
    <dbReference type="NCBI Taxonomy" id="29158"/>
    <lineage>
        <taxon>Eukaryota</taxon>
        <taxon>Metazoa</taxon>
        <taxon>Spiralia</taxon>
        <taxon>Lophotrochozoa</taxon>
        <taxon>Mollusca</taxon>
        <taxon>Bivalvia</taxon>
        <taxon>Autobranchia</taxon>
        <taxon>Pteriomorphia</taxon>
        <taxon>Mytilida</taxon>
        <taxon>Mytiloidea</taxon>
        <taxon>Mytilidae</taxon>
        <taxon>Mytilinae</taxon>
        <taxon>Mytilus</taxon>
    </lineage>
</organism>
<reference evidence="2" key="1">
    <citation type="submission" date="2018-11" db="EMBL/GenBank/DDBJ databases">
        <authorList>
            <person name="Alioto T."/>
            <person name="Alioto T."/>
        </authorList>
    </citation>
    <scope>NUCLEOTIDE SEQUENCE</scope>
</reference>
<gene>
    <name evidence="2" type="ORF">MGAL_10B010885</name>
</gene>
<comment type="caution">
    <text evidence="2">The sequence shown here is derived from an EMBL/GenBank/DDBJ whole genome shotgun (WGS) entry which is preliminary data.</text>
</comment>
<dbReference type="Proteomes" id="UP000596742">
    <property type="component" value="Unassembled WGS sequence"/>
</dbReference>
<keyword evidence="3" id="KW-1185">Reference proteome</keyword>
<feature type="compositionally biased region" description="Polar residues" evidence="1">
    <location>
        <begin position="378"/>
        <end position="419"/>
    </location>
</feature>
<sequence length="653" mass="72491">MCLKNGESSKLIDWVKEKCVGEKSNNPHKLQLSAPRVKSTEIGGKKTKSVLTETILQDCQFDVLTASIMIDLSKIKEDFSVLVKEAQPWTLTQFVMWLDLKLSEFKIKGYMVLDHNIKTKPKWLVDDNVAGDITPSPAPCQNCNKPRREERQFYSDIHASPSELQYRTVTKNVSDNSLQQVQEDTSIRGEVGIIDLSDGTGQRKNNTQTSGRTENIQMQSYRQVSSHDYHMGEKESNFSKSEKRPRQEVIEIDAPSRSPQEKRFISGSKSFQKTSTPITSPRVIQKPKNRQSLSMGTAIYTSTSSTTTPTFSTSYSISTQRSVQSNRNYALGAPPVTSNAFSTSTNLSDFQNLEKLIAQTSQYNESLSSHNIHPPSVVEQSKGFSNSQGHRQPSQVSVAESQGSFGQSTFSDINIQPHLTPTSFSDTTTDPSHSQYTITTNQEQNLYTPQSEAVPVALHVINRENSVGSMPSTSDITEIKIESDSEDNMNDSVLTDASLASISQPSLMDTLPDSQQPSQSQSQSFTEEPGGLPKQGLVDPETAKAYQMVELVNGSGVYVFDKNIQQAFKVGAESQTGTYSGEKMARYLLNVFWSRKELVGATLSKAGRGKKILNQQIIEAILGNYPFSLLLAWFVGKYMGPDYMKGTLFLSWL</sequence>
<dbReference type="EMBL" id="UYJE01001162">
    <property type="protein sequence ID" value="VDH99657.1"/>
    <property type="molecule type" value="Genomic_DNA"/>
</dbReference>